<dbReference type="Gene3D" id="3.90.1150.10">
    <property type="entry name" value="Aspartate Aminotransferase, domain 1"/>
    <property type="match status" value="1"/>
</dbReference>
<dbReference type="InterPro" id="IPR015424">
    <property type="entry name" value="PyrdxlP-dep_Trfase"/>
</dbReference>
<keyword evidence="1" id="KW-0032">Aminotransferase</keyword>
<evidence type="ECO:0000313" key="1">
    <source>
        <dbReference type="EMBL" id="QKF07901.1"/>
    </source>
</evidence>
<dbReference type="PANTHER" id="PTHR43799">
    <property type="entry name" value="AMINOTRANSFERASE, PUTATIVE-RELATED"/>
    <property type="match status" value="1"/>
</dbReference>
<dbReference type="EMBL" id="CP053716">
    <property type="protein sequence ID" value="QKF07901.1"/>
    <property type="molecule type" value="Genomic_DNA"/>
</dbReference>
<dbReference type="InterPro" id="IPR024551">
    <property type="entry name" value="AspAT_Ic"/>
</dbReference>
<organism evidence="1 2">
    <name type="scientific">Berryella wangjianweii</name>
    <dbReference type="NCBI Taxonomy" id="2734634"/>
    <lineage>
        <taxon>Bacteria</taxon>
        <taxon>Bacillati</taxon>
        <taxon>Actinomycetota</taxon>
        <taxon>Coriobacteriia</taxon>
        <taxon>Eggerthellales</taxon>
        <taxon>Eggerthellaceae</taxon>
        <taxon>Berryella</taxon>
    </lineage>
</organism>
<keyword evidence="1" id="KW-0808">Transferase</keyword>
<dbReference type="GO" id="GO:0004069">
    <property type="term" value="F:L-aspartate:2-oxoglutarate aminotransferase activity"/>
    <property type="evidence" value="ECO:0007669"/>
    <property type="project" value="InterPro"/>
</dbReference>
<dbReference type="SUPFAM" id="SSF53383">
    <property type="entry name" value="PLP-dependent transferases"/>
    <property type="match status" value="1"/>
</dbReference>
<dbReference type="AlphaFoldDB" id="A0A6M8J446"/>
<dbReference type="RefSeq" id="WP_173165400.1">
    <property type="nucleotide sequence ID" value="NZ_CP053716.1"/>
</dbReference>
<dbReference type="Gene3D" id="3.40.640.10">
    <property type="entry name" value="Type I PLP-dependent aspartate aminotransferase-like (Major domain)"/>
    <property type="match status" value="1"/>
</dbReference>
<dbReference type="PANTHER" id="PTHR43799:SF1">
    <property type="entry name" value="ASPARTATE AMINOTRANSFERASE"/>
    <property type="match status" value="1"/>
</dbReference>
<dbReference type="InterPro" id="IPR015421">
    <property type="entry name" value="PyrdxlP-dep_Trfase_major"/>
</dbReference>
<dbReference type="InterPro" id="IPR015422">
    <property type="entry name" value="PyrdxlP-dep_Trfase_small"/>
</dbReference>
<keyword evidence="2" id="KW-1185">Reference proteome</keyword>
<accession>A0A6M8J446</accession>
<gene>
    <name evidence="1" type="ORF">HLV38_07145</name>
</gene>
<name>A0A6M8J446_9ACTN</name>
<proteinExistence type="predicted"/>
<dbReference type="Proteomes" id="UP000503297">
    <property type="component" value="Chromosome"/>
</dbReference>
<evidence type="ECO:0000313" key="2">
    <source>
        <dbReference type="Proteomes" id="UP000503297"/>
    </source>
</evidence>
<dbReference type="KEGG" id="bwa:HLV38_07145"/>
<dbReference type="Pfam" id="PF12897">
    <property type="entry name" value="Asp_aminotransf"/>
    <property type="match status" value="1"/>
</dbReference>
<protein>
    <submittedName>
        <fullName evidence="1">Aminotransferase class I/II-fold pyridoxal phosphate-dependent enzyme</fullName>
    </submittedName>
</protein>
<sequence>MTPYALMDRSRLEAERNRLDQQYRQLKAQGLALNMARGKPSAEQLDLSMPLLSAPADDRAFIAEDGTDCRNYGGLDGLPEAKRLMACLLDDRPDNVIVGGSSSLTLMYDAFARYWTFGVQGDAPWCTLPVVKWICPVPGYDRHFGVLEAFGVEMIPVPIRDDGPDMEEVERIVAEDSLVKGIWCVPQYSNPTGAVYAPEVVDRLASMTCAATDFRIFWDNAYAVHHLSDQAAATIRVRDIHEACRQAGNPDRCLKFASTSKITFAGAGVAALAASPANLSEIRLRMSAGVIGYDKLNQLRHVRFLKDEEGIRRHMRAHAALLAPKFDLVQRKLEQGLSDIGACSWTTPQGGYFVSLDVPHGCAREAVRRAREVGVTLTSAGATWPQGRDPRDANIRIAPSMPSLSELEQALDVLVCCVRAAYVDQLLAKTNEDAQEDAREAPTADA</sequence>
<reference evidence="2" key="1">
    <citation type="submission" date="2020-05" db="EMBL/GenBank/DDBJ databases">
        <title>Novel species in genus Nocardioides.</title>
        <authorList>
            <person name="Zhang G."/>
        </authorList>
    </citation>
    <scope>NUCLEOTIDE SEQUENCE [LARGE SCALE GENOMIC DNA]</scope>
    <source>
        <strain evidence="2">zg-1050</strain>
    </source>
</reference>